<dbReference type="PANTHER" id="PTHR12210">
    <property type="entry name" value="DULLARD PROTEIN PHOSPHATASE"/>
    <property type="match status" value="1"/>
</dbReference>
<dbReference type="CDD" id="cd07521">
    <property type="entry name" value="HAD_FCP1-like"/>
    <property type="match status" value="1"/>
</dbReference>
<dbReference type="GO" id="GO:0005744">
    <property type="term" value="C:TIM23 mitochondrial import inner membrane translocase complex"/>
    <property type="evidence" value="ECO:0007669"/>
    <property type="project" value="UniProtKB-UniRule"/>
</dbReference>
<gene>
    <name evidence="3" type="ORF">NEDG_00025</name>
</gene>
<keyword evidence="1" id="KW-0653">Protein transport</keyword>
<dbReference type="AlphaFoldDB" id="A0A177EJJ4"/>
<dbReference type="SUPFAM" id="SSF56784">
    <property type="entry name" value="HAD-like"/>
    <property type="match status" value="1"/>
</dbReference>
<dbReference type="STRING" id="1805483.A0A177EJJ4"/>
<reference evidence="3 4" key="1">
    <citation type="submission" date="2016-02" db="EMBL/GenBank/DDBJ databases">
        <title>Discovery of a natural microsporidian pathogen with a broad tissue tropism in Caenorhabditis elegans.</title>
        <authorList>
            <person name="Luallen R.J."/>
            <person name="Reinke A.W."/>
            <person name="Tong L."/>
            <person name="Botts M.R."/>
            <person name="Felix M.-A."/>
            <person name="Troemel E.R."/>
        </authorList>
    </citation>
    <scope>NUCLEOTIDE SEQUENCE [LARGE SCALE GENOMIC DNA]</scope>
    <source>
        <strain evidence="3 4">JUm2807</strain>
    </source>
</reference>
<comment type="subcellular location">
    <subcellularLocation>
        <location evidence="1">Mitochondrion inner membrane</location>
        <topology evidence="1">Single-pass membrane protein</topology>
    </subcellularLocation>
</comment>
<comment type="similarity">
    <text evidence="1">Belongs to the TIM50 family.</text>
</comment>
<dbReference type="InterPro" id="IPR004274">
    <property type="entry name" value="FCP1_dom"/>
</dbReference>
<dbReference type="InterPro" id="IPR023214">
    <property type="entry name" value="HAD_sf"/>
</dbReference>
<evidence type="ECO:0000259" key="2">
    <source>
        <dbReference type="PROSITE" id="PS50969"/>
    </source>
</evidence>
<comment type="subunit">
    <text evidence="1">Component of the TIM23 complex.</text>
</comment>
<feature type="domain" description="FCP1 homology" evidence="2">
    <location>
        <begin position="49"/>
        <end position="205"/>
    </location>
</feature>
<dbReference type="EMBL" id="LTDL01000014">
    <property type="protein sequence ID" value="OAG31550.1"/>
    <property type="molecule type" value="Genomic_DNA"/>
</dbReference>
<accession>A0A177EJJ4</accession>
<dbReference type="GeneID" id="93646375"/>
<name>A0A177EJJ4_9MICR</name>
<comment type="function">
    <text evidence="1">Essential component of the TIM23 complex, a complex that mediates the translocation of transit peptide-containing proteins across the mitochondrial inner membrane.</text>
</comment>
<proteinExistence type="inferred from homology"/>
<dbReference type="Proteomes" id="UP000185944">
    <property type="component" value="Unassembled WGS sequence"/>
</dbReference>
<dbReference type="InterPro" id="IPR036412">
    <property type="entry name" value="HAD-like_sf"/>
</dbReference>
<keyword evidence="4" id="KW-1185">Reference proteome</keyword>
<sequence length="220" mass="25682">MRRPLRRGKAPVSFSLQTNTQWSKLIYVKNIREYIGSLGVWCFFSNYDGGSDKRYLALDFEGVILHSTIRRPEHRYDFFVQYPANGEICTHFITLRPMVKEFIESVSEWYHLVLYTTAEQEYADAIADKLEKKGKIFLKRLYRTDCDYLDGKYLRDPEKVASDLSSVVILSADYTHYNNKLPIDPYDGDTKDCYLLSTIAVLDSLRYCHDVRSILELANL</sequence>
<evidence type="ECO:0000313" key="3">
    <source>
        <dbReference type="EMBL" id="OAG31550.1"/>
    </source>
</evidence>
<dbReference type="RefSeq" id="XP_067545151.1">
    <property type="nucleotide sequence ID" value="XM_067687443.1"/>
</dbReference>
<protein>
    <recommendedName>
        <fullName evidence="1">Mitochondrial import inner membrane translocase subunit TIM50</fullName>
    </recommendedName>
</protein>
<keyword evidence="1" id="KW-0809">Transit peptide</keyword>
<dbReference type="Pfam" id="PF03031">
    <property type="entry name" value="NIF"/>
    <property type="match status" value="1"/>
</dbReference>
<dbReference type="InterPro" id="IPR050365">
    <property type="entry name" value="TIM50"/>
</dbReference>
<organism evidence="3 4">
    <name type="scientific">Nematocida displodere</name>
    <dbReference type="NCBI Taxonomy" id="1805483"/>
    <lineage>
        <taxon>Eukaryota</taxon>
        <taxon>Fungi</taxon>
        <taxon>Fungi incertae sedis</taxon>
        <taxon>Microsporidia</taxon>
        <taxon>Nematocida</taxon>
    </lineage>
</organism>
<dbReference type="Gene3D" id="3.40.50.1000">
    <property type="entry name" value="HAD superfamily/HAD-like"/>
    <property type="match status" value="1"/>
</dbReference>
<dbReference type="PROSITE" id="PS50969">
    <property type="entry name" value="FCP1"/>
    <property type="match status" value="1"/>
</dbReference>
<keyword evidence="1" id="KW-0811">Translocation</keyword>
<keyword evidence="1" id="KW-0813">Transport</keyword>
<evidence type="ECO:0000256" key="1">
    <source>
        <dbReference type="RuleBase" id="RU365079"/>
    </source>
</evidence>
<dbReference type="GO" id="GO:0015031">
    <property type="term" value="P:protein transport"/>
    <property type="evidence" value="ECO:0007669"/>
    <property type="project" value="UniProtKB-KW"/>
</dbReference>
<dbReference type="SMART" id="SM00577">
    <property type="entry name" value="CPDc"/>
    <property type="match status" value="1"/>
</dbReference>
<dbReference type="VEuPathDB" id="MicrosporidiaDB:NEDG_00025"/>
<evidence type="ECO:0000313" key="4">
    <source>
        <dbReference type="Proteomes" id="UP000185944"/>
    </source>
</evidence>
<keyword evidence="1" id="KW-0496">Mitochondrion</keyword>
<comment type="caution">
    <text evidence="3">The sequence shown here is derived from an EMBL/GenBank/DDBJ whole genome shotgun (WGS) entry which is preliminary data.</text>
</comment>
<dbReference type="OrthoDB" id="277011at2759"/>